<sequence>MVEFTLDPQLKADSLPLAELKLCTVRLMNDSNFPWLVMIPQIAGAEELIDLTPKDQHRLTDEIARVSKVLQAETGCDKLNVASLGNQVRQLHIHVIARFEGDAAWAGPIWGKMPARPYEKASACTLIERIAAALL</sequence>
<evidence type="ECO:0000259" key="2">
    <source>
        <dbReference type="PROSITE" id="PS51084"/>
    </source>
</evidence>
<dbReference type="STRING" id="655353.SAMN04488056_102445"/>
<accession>A0A1I5D389</accession>
<reference evidence="3 4" key="1">
    <citation type="submission" date="2016-10" db="EMBL/GenBank/DDBJ databases">
        <authorList>
            <person name="de Groot N.N."/>
        </authorList>
    </citation>
    <scope>NUCLEOTIDE SEQUENCE [LARGE SCALE GENOMIC DNA]</scope>
    <source>
        <strain evidence="3 4">CGMCC 1.9157</strain>
    </source>
</reference>
<feature type="domain" description="HIT" evidence="2">
    <location>
        <begin position="36"/>
        <end position="105"/>
    </location>
</feature>
<dbReference type="RefSeq" id="WP_090069881.1">
    <property type="nucleotide sequence ID" value="NZ_FOVR01000002.1"/>
</dbReference>
<gene>
    <name evidence="3" type="ORF">SAMN04488056_102445</name>
</gene>
<dbReference type="OrthoDB" id="9799145at2"/>
<dbReference type="GO" id="GO:0016787">
    <property type="term" value="F:hydrolase activity"/>
    <property type="evidence" value="ECO:0007669"/>
    <property type="project" value="UniProtKB-KW"/>
</dbReference>
<keyword evidence="4" id="KW-1185">Reference proteome</keyword>
<evidence type="ECO:0000256" key="1">
    <source>
        <dbReference type="PROSITE-ProRule" id="PRU00464"/>
    </source>
</evidence>
<keyword evidence="3" id="KW-0378">Hydrolase</keyword>
<dbReference type="PIRSF" id="PIRSF000714">
    <property type="entry name" value="HIT"/>
    <property type="match status" value="1"/>
</dbReference>
<dbReference type="Pfam" id="PF01230">
    <property type="entry name" value="HIT"/>
    <property type="match status" value="1"/>
</dbReference>
<dbReference type="Gene3D" id="3.30.428.10">
    <property type="entry name" value="HIT-like"/>
    <property type="match status" value="1"/>
</dbReference>
<protein>
    <submittedName>
        <fullName evidence="3">Diadenosine tetraphosphate (Ap4A) hydrolase</fullName>
    </submittedName>
</protein>
<dbReference type="Proteomes" id="UP000199236">
    <property type="component" value="Unassembled WGS sequence"/>
</dbReference>
<evidence type="ECO:0000313" key="3">
    <source>
        <dbReference type="EMBL" id="SFN93321.1"/>
    </source>
</evidence>
<proteinExistence type="predicted"/>
<organism evidence="3 4">
    <name type="scientific">Cohaesibacter marisflavi</name>
    <dbReference type="NCBI Taxonomy" id="655353"/>
    <lineage>
        <taxon>Bacteria</taxon>
        <taxon>Pseudomonadati</taxon>
        <taxon>Pseudomonadota</taxon>
        <taxon>Alphaproteobacteria</taxon>
        <taxon>Hyphomicrobiales</taxon>
        <taxon>Cohaesibacteraceae</taxon>
    </lineage>
</organism>
<dbReference type="AlphaFoldDB" id="A0A1I5D389"/>
<dbReference type="InterPro" id="IPR036265">
    <property type="entry name" value="HIT-like_sf"/>
</dbReference>
<dbReference type="SUPFAM" id="SSF54197">
    <property type="entry name" value="HIT-like"/>
    <property type="match status" value="1"/>
</dbReference>
<evidence type="ECO:0000313" key="4">
    <source>
        <dbReference type="Proteomes" id="UP000199236"/>
    </source>
</evidence>
<name>A0A1I5D389_9HYPH</name>
<comment type="caution">
    <text evidence="1">Lacks conserved residue(s) required for the propagation of feature annotation.</text>
</comment>
<dbReference type="PROSITE" id="PS51084">
    <property type="entry name" value="HIT_2"/>
    <property type="match status" value="1"/>
</dbReference>
<dbReference type="InterPro" id="IPR011146">
    <property type="entry name" value="HIT-like"/>
</dbReference>
<dbReference type="InterPro" id="IPR026026">
    <property type="entry name" value="HIT_Hint"/>
</dbReference>
<dbReference type="EMBL" id="FOVR01000002">
    <property type="protein sequence ID" value="SFN93321.1"/>
    <property type="molecule type" value="Genomic_DNA"/>
</dbReference>